<dbReference type="PANTHER" id="PTHR38451">
    <property type="entry name" value="TRNA (ADENINE(22)-N(1))-METHYLTRANSFERASE"/>
    <property type="match status" value="1"/>
</dbReference>
<dbReference type="GeneID" id="58051093"/>
<proteinExistence type="predicted"/>
<dbReference type="SUPFAM" id="SSF53335">
    <property type="entry name" value="S-adenosyl-L-methionine-dependent methyltransferases"/>
    <property type="match status" value="1"/>
</dbReference>
<dbReference type="Proteomes" id="UP000274772">
    <property type="component" value="Chromosome"/>
</dbReference>
<dbReference type="EMBL" id="AP018586">
    <property type="protein sequence ID" value="BBD92393.1"/>
    <property type="molecule type" value="Genomic_DNA"/>
</dbReference>
<dbReference type="Gene3D" id="3.40.50.150">
    <property type="entry name" value="Vaccinia Virus protein VP39"/>
    <property type="match status" value="1"/>
</dbReference>
<dbReference type="Pfam" id="PF04816">
    <property type="entry name" value="TrmK"/>
    <property type="match status" value="1"/>
</dbReference>
<dbReference type="Gene3D" id="1.10.287.1890">
    <property type="match status" value="1"/>
</dbReference>
<dbReference type="InterPro" id="IPR029063">
    <property type="entry name" value="SAM-dependent_MTases_sf"/>
</dbReference>
<reference evidence="1 2" key="1">
    <citation type="submission" date="2018-05" db="EMBL/GenBank/DDBJ databases">
        <title>Complete genome sequencing of three human clinical isolates of Staphylococcus caprae reveals virulence factors similar to those of S. epidermidis and S. capitis.</title>
        <authorList>
            <person name="Watanabe S."/>
            <person name="Cui L."/>
        </authorList>
    </citation>
    <scope>NUCLEOTIDE SEQUENCE [LARGE SCALE GENOMIC DNA]</scope>
    <source>
        <strain evidence="1 2">JMUB590</strain>
    </source>
</reference>
<organism evidence="1 2">
    <name type="scientific">Staphylococcus caprae</name>
    <dbReference type="NCBI Taxonomy" id="29380"/>
    <lineage>
        <taxon>Bacteria</taxon>
        <taxon>Bacillati</taxon>
        <taxon>Bacillota</taxon>
        <taxon>Bacilli</taxon>
        <taxon>Bacillales</taxon>
        <taxon>Staphylococcaceae</taxon>
        <taxon>Staphylococcus</taxon>
    </lineage>
</organism>
<name>A0ABN5WAV2_9STAP</name>
<gene>
    <name evidence="1" type="ORF">JMUB590_1335</name>
</gene>
<evidence type="ECO:0000313" key="2">
    <source>
        <dbReference type="Proteomes" id="UP000274772"/>
    </source>
</evidence>
<protein>
    <submittedName>
        <fullName evidence="1">tRNA (Adenine22-N1)-methyltransferase</fullName>
    </submittedName>
</protein>
<dbReference type="PANTHER" id="PTHR38451:SF1">
    <property type="entry name" value="TRNA (ADENINE(22)-N(1))-METHYLTRANSFERASE"/>
    <property type="match status" value="1"/>
</dbReference>
<sequence length="230" mass="26073">MINLNQRLLRVCSFLKQGTLADIGSDHAYLPIYAIQNKICTSAIAGEVIKGPYKAAVNNVAENDLNESIDVRLGDGLAVINHADNIDNITICGMGGPLIASILKEGQEKLTYHPRLILQSNIQTQVLRNVLTSLNYEIIDEVILEEKGHIYEIVVAEFNQSLKPLSIKESKFGPYLLKEKNDYFYKKWNRELEALYHIKSQLNSSTHHERLKEIESEINLIQEVLDNEIE</sequence>
<dbReference type="InterPro" id="IPR006901">
    <property type="entry name" value="TrmK"/>
</dbReference>
<evidence type="ECO:0000313" key="1">
    <source>
        <dbReference type="EMBL" id="BBD92393.1"/>
    </source>
</evidence>
<dbReference type="RefSeq" id="WP_002443122.1">
    <property type="nucleotide sequence ID" value="NZ_AP018585.1"/>
</dbReference>
<dbReference type="PIRSF" id="PIRSF018637">
    <property type="entry name" value="TrmK"/>
    <property type="match status" value="1"/>
</dbReference>
<accession>A0ABN5WAV2</accession>
<keyword evidence="2" id="KW-1185">Reference proteome</keyword>